<sequence length="375" mass="41799">MEQPDWLSLPLDLLELIAQRSRNAVTGLAAFRSVCRTWRAVVGPAPRLLLPRCRRADDDPDLADDPADYTLVFPLSSGWCIVADGRDTSCHLSHLATGRTAALPKLNATYDAVEHLGYVYRAAWKVSEPRLLCFMDGLRFAVHVPPGAAGMTILMHHMNRPGSMVFCRPGDGAWTNVEKRWRTTAPTDLVGDFLDFAYHDGKMFRLDIHCRTVVFDAATLDVVHRVPCPPLTATPNLSGNDYDYIHLVALPSKLVLIQTSSVSCRPVAFHIFELVSDAGGLAWVKVADAGNYELFLDSYHATFKENIGNGAHRGTRIYYVHDDHQGPDGLSLFCPRTAYCYSVHDNKLEGVYSRSPEDSRADEYYSTNKPSWFVP</sequence>
<reference evidence="2 3" key="1">
    <citation type="submission" date="2022-10" db="EMBL/GenBank/DDBJ databases">
        <title>WGS assembly of Paspalum vaginatum 540-79.</title>
        <authorList>
            <person name="Sun G."/>
            <person name="Wase N."/>
            <person name="Shu S."/>
            <person name="Jenkins J."/>
            <person name="Zhou B."/>
            <person name="Torres-Rodriguez J."/>
            <person name="Chen C."/>
            <person name="Sandor L."/>
            <person name="Plott C."/>
            <person name="Yoshinga Y."/>
            <person name="Daum C."/>
            <person name="Qi P."/>
            <person name="Barry K."/>
            <person name="Lipzen A."/>
            <person name="Berry L."/>
            <person name="Pedersen C."/>
            <person name="Gottilla T."/>
            <person name="Foltz A."/>
            <person name="Yu H."/>
            <person name="O'Malley R."/>
            <person name="Zhang C."/>
            <person name="Devos K."/>
            <person name="Sigmon B."/>
            <person name="Yu B."/>
            <person name="Obata T."/>
            <person name="Schmutz J."/>
            <person name="Schnable J."/>
        </authorList>
    </citation>
    <scope>NUCLEOTIDE SEQUENCE [LARGE SCALE GENOMIC DNA]</scope>
    <source>
        <strain evidence="3">cv. 540-79</strain>
    </source>
</reference>
<comment type="caution">
    <text evidence="2">The sequence shown here is derived from an EMBL/GenBank/DDBJ whole genome shotgun (WGS) entry which is preliminary data.</text>
</comment>
<name>A0A9W7X8R8_9POAL</name>
<dbReference type="Pfam" id="PF03478">
    <property type="entry name" value="Beta-prop_KIB1-4"/>
    <property type="match status" value="1"/>
</dbReference>
<dbReference type="Proteomes" id="UP001164776">
    <property type="component" value="Unassembled WGS sequence"/>
</dbReference>
<proteinExistence type="predicted"/>
<feature type="domain" description="KIB1-4 beta-propeller" evidence="1">
    <location>
        <begin position="72"/>
        <end position="334"/>
    </location>
</feature>
<dbReference type="PANTHER" id="PTHR33110:SF89">
    <property type="entry name" value="DUF295 DOMAIN-CONTAINING PROTEIN"/>
    <property type="match status" value="1"/>
</dbReference>
<evidence type="ECO:0000259" key="1">
    <source>
        <dbReference type="Pfam" id="PF03478"/>
    </source>
</evidence>
<keyword evidence="3" id="KW-1185">Reference proteome</keyword>
<dbReference type="PANTHER" id="PTHR33110">
    <property type="entry name" value="F-BOX/KELCH-REPEAT PROTEIN-RELATED"/>
    <property type="match status" value="1"/>
</dbReference>
<gene>
    <name evidence="2" type="ORF">BS78_K021500</name>
</gene>
<dbReference type="InterPro" id="IPR005174">
    <property type="entry name" value="KIB1-4_b-propeller"/>
</dbReference>
<organism evidence="2 3">
    <name type="scientific">Paspalum vaginatum</name>
    <name type="common">seashore paspalum</name>
    <dbReference type="NCBI Taxonomy" id="158149"/>
    <lineage>
        <taxon>Eukaryota</taxon>
        <taxon>Viridiplantae</taxon>
        <taxon>Streptophyta</taxon>
        <taxon>Embryophyta</taxon>
        <taxon>Tracheophyta</taxon>
        <taxon>Spermatophyta</taxon>
        <taxon>Magnoliopsida</taxon>
        <taxon>Liliopsida</taxon>
        <taxon>Poales</taxon>
        <taxon>Poaceae</taxon>
        <taxon>PACMAD clade</taxon>
        <taxon>Panicoideae</taxon>
        <taxon>Andropogonodae</taxon>
        <taxon>Paspaleae</taxon>
        <taxon>Paspalinae</taxon>
        <taxon>Paspalum</taxon>
    </lineage>
</organism>
<evidence type="ECO:0000313" key="3">
    <source>
        <dbReference type="Proteomes" id="UP001164776"/>
    </source>
</evidence>
<dbReference type="OrthoDB" id="618980at2759"/>
<evidence type="ECO:0000313" key="2">
    <source>
        <dbReference type="EMBL" id="KAJ1254630.1"/>
    </source>
</evidence>
<dbReference type="EMBL" id="MU629972">
    <property type="protein sequence ID" value="KAJ1254630.1"/>
    <property type="molecule type" value="Genomic_DNA"/>
</dbReference>
<accession>A0A9W7X8R8</accession>
<dbReference type="AlphaFoldDB" id="A0A9W7X8R8"/>
<protein>
    <recommendedName>
        <fullName evidence="1">KIB1-4 beta-propeller domain-containing protein</fullName>
    </recommendedName>
</protein>